<dbReference type="AlphaFoldDB" id="A0A1M5UNX4"/>
<reference evidence="7" key="1">
    <citation type="submission" date="2016-11" db="EMBL/GenBank/DDBJ databases">
        <authorList>
            <person name="Varghese N."/>
            <person name="Submissions S."/>
        </authorList>
    </citation>
    <scope>NUCLEOTIDE SEQUENCE [LARGE SCALE GENOMIC DNA]</scope>
    <source>
        <strain evidence="7">DSM 17963</strain>
    </source>
</reference>
<dbReference type="PROSITE" id="PS50110">
    <property type="entry name" value="RESPONSE_REGULATORY"/>
    <property type="match status" value="1"/>
</dbReference>
<keyword evidence="3" id="KW-0804">Transcription</keyword>
<dbReference type="Gene3D" id="3.40.50.2300">
    <property type="match status" value="1"/>
</dbReference>
<feature type="modified residue" description="4-aspartylphosphate" evidence="4">
    <location>
        <position position="63"/>
    </location>
</feature>
<name>A0A1M5UNX4_9FLAO</name>
<dbReference type="PANTHER" id="PTHR43214">
    <property type="entry name" value="TWO-COMPONENT RESPONSE REGULATOR"/>
    <property type="match status" value="1"/>
</dbReference>
<dbReference type="STRING" id="370979.SAMN05443663_109104"/>
<keyword evidence="2 6" id="KW-0238">DNA-binding</keyword>
<evidence type="ECO:0000256" key="2">
    <source>
        <dbReference type="ARBA" id="ARBA00023125"/>
    </source>
</evidence>
<feature type="domain" description="Response regulatory" evidence="5">
    <location>
        <begin position="4"/>
        <end position="135"/>
    </location>
</feature>
<dbReference type="EMBL" id="FQWC01000009">
    <property type="protein sequence ID" value="SHH64677.1"/>
    <property type="molecule type" value="Genomic_DNA"/>
</dbReference>
<dbReference type="SUPFAM" id="SSF52172">
    <property type="entry name" value="CheY-like"/>
    <property type="match status" value="1"/>
</dbReference>
<dbReference type="PANTHER" id="PTHR43214:SF41">
    <property type="entry name" value="NITRATE_NITRITE RESPONSE REGULATOR PROTEIN NARP"/>
    <property type="match status" value="1"/>
</dbReference>
<dbReference type="GO" id="GO:0000160">
    <property type="term" value="P:phosphorelay signal transduction system"/>
    <property type="evidence" value="ECO:0007669"/>
    <property type="project" value="InterPro"/>
</dbReference>
<evidence type="ECO:0000256" key="3">
    <source>
        <dbReference type="ARBA" id="ARBA00023163"/>
    </source>
</evidence>
<dbReference type="InterPro" id="IPR058245">
    <property type="entry name" value="NreC/VraR/RcsB-like_REC"/>
</dbReference>
<dbReference type="RefSeq" id="WP_073417555.1">
    <property type="nucleotide sequence ID" value="NZ_FQWC01000009.1"/>
</dbReference>
<proteinExistence type="predicted"/>
<evidence type="ECO:0000313" key="6">
    <source>
        <dbReference type="EMBL" id="SHH64677.1"/>
    </source>
</evidence>
<keyword evidence="4" id="KW-0597">Phosphoprotein</keyword>
<dbReference type="Proteomes" id="UP000184071">
    <property type="component" value="Unassembled WGS sequence"/>
</dbReference>
<protein>
    <submittedName>
        <fullName evidence="6">DNA-binding response regulator, NarL/FixJ family, contains REC and HTH domains</fullName>
    </submittedName>
</protein>
<keyword evidence="7" id="KW-1185">Reference proteome</keyword>
<dbReference type="InterPro" id="IPR039420">
    <property type="entry name" value="WalR-like"/>
</dbReference>
<dbReference type="InterPro" id="IPR001789">
    <property type="entry name" value="Sig_transdc_resp-reg_receiver"/>
</dbReference>
<dbReference type="InterPro" id="IPR011006">
    <property type="entry name" value="CheY-like_superfamily"/>
</dbReference>
<dbReference type="Pfam" id="PF00072">
    <property type="entry name" value="Response_reg"/>
    <property type="match status" value="1"/>
</dbReference>
<organism evidence="6 7">
    <name type="scientific">Flavobacterium defluvii</name>
    <dbReference type="NCBI Taxonomy" id="370979"/>
    <lineage>
        <taxon>Bacteria</taxon>
        <taxon>Pseudomonadati</taxon>
        <taxon>Bacteroidota</taxon>
        <taxon>Flavobacteriia</taxon>
        <taxon>Flavobacteriales</taxon>
        <taxon>Flavobacteriaceae</taxon>
        <taxon>Flavobacterium</taxon>
    </lineage>
</organism>
<evidence type="ECO:0000256" key="1">
    <source>
        <dbReference type="ARBA" id="ARBA00023015"/>
    </source>
</evidence>
<evidence type="ECO:0000313" key="7">
    <source>
        <dbReference type="Proteomes" id="UP000184071"/>
    </source>
</evidence>
<evidence type="ECO:0000259" key="5">
    <source>
        <dbReference type="PROSITE" id="PS50110"/>
    </source>
</evidence>
<accession>A0A1M5UNX4</accession>
<keyword evidence="1" id="KW-0805">Transcription regulation</keyword>
<gene>
    <name evidence="6" type="ORF">SAMN05443663_109104</name>
</gene>
<dbReference type="OrthoDB" id="651456at2"/>
<dbReference type="GO" id="GO:0003677">
    <property type="term" value="F:DNA binding"/>
    <property type="evidence" value="ECO:0007669"/>
    <property type="project" value="UniProtKB-KW"/>
</dbReference>
<dbReference type="SMART" id="SM00448">
    <property type="entry name" value="REC"/>
    <property type="match status" value="1"/>
</dbReference>
<dbReference type="CDD" id="cd17535">
    <property type="entry name" value="REC_NarL-like"/>
    <property type="match status" value="1"/>
</dbReference>
<sequence>MSITILIVDDHPMTVDSYVNLLSDEDFDTIEPTFLKKYNCETAYKKIMVLEKQNTRLDFAILDVNLPPYEEFNITDGIDLAITIRKTHPSCKILLLTMHTEAFIVNRIIKTIKPDGFISKSEVNFESFPTICKKILKGEMIYSDEIIKSQKKLTHRNLNWDEYDSQILILLSQGVKTVNIPNHIPLSMSSIEKRKANIKSHLLLEKGGDTELINKARQLGLI</sequence>
<evidence type="ECO:0000256" key="4">
    <source>
        <dbReference type="PROSITE-ProRule" id="PRU00169"/>
    </source>
</evidence>